<keyword evidence="3" id="KW-0677">Repeat</keyword>
<keyword evidence="4" id="KW-0833">Ubl conjugation pathway</keyword>
<dbReference type="Proteomes" id="UP001152795">
    <property type="component" value="Unassembled WGS sequence"/>
</dbReference>
<comment type="caution">
    <text evidence="5">The sequence shown here is derived from an EMBL/GenBank/DDBJ whole genome shotgun (WGS) entry which is preliminary data.</text>
</comment>
<protein>
    <submittedName>
        <fullName evidence="5">Kelch diablo</fullName>
    </submittedName>
</protein>
<dbReference type="InterPro" id="IPR000210">
    <property type="entry name" value="BTB/POZ_dom"/>
</dbReference>
<evidence type="ECO:0000256" key="3">
    <source>
        <dbReference type="ARBA" id="ARBA00022737"/>
    </source>
</evidence>
<dbReference type="Pfam" id="PF01344">
    <property type="entry name" value="Kelch_1"/>
    <property type="match status" value="6"/>
</dbReference>
<dbReference type="InterPro" id="IPR017096">
    <property type="entry name" value="BTB-kelch_protein"/>
</dbReference>
<dbReference type="InterPro" id="IPR006652">
    <property type="entry name" value="Kelch_1"/>
</dbReference>
<dbReference type="SUPFAM" id="SSF50965">
    <property type="entry name" value="Galactose oxidase, central domain"/>
    <property type="match status" value="2"/>
</dbReference>
<dbReference type="InterPro" id="IPR011705">
    <property type="entry name" value="BACK"/>
</dbReference>
<keyword evidence="2" id="KW-0880">Kelch repeat</keyword>
<evidence type="ECO:0000256" key="1">
    <source>
        <dbReference type="ARBA" id="ARBA00004906"/>
    </source>
</evidence>
<dbReference type="FunFam" id="1.25.40.420:FF:000001">
    <property type="entry name" value="Kelch-like family member 12"/>
    <property type="match status" value="1"/>
</dbReference>
<dbReference type="InterPro" id="IPR011333">
    <property type="entry name" value="SKP1/BTB/POZ_sf"/>
</dbReference>
<evidence type="ECO:0000256" key="4">
    <source>
        <dbReference type="ARBA" id="ARBA00022786"/>
    </source>
</evidence>
<dbReference type="PIRSF" id="PIRSF037037">
    <property type="entry name" value="Kelch-like_protein_gigaxonin"/>
    <property type="match status" value="1"/>
</dbReference>
<dbReference type="FunFam" id="3.30.710.10:FF:000001">
    <property type="entry name" value="Kelch-like family member 20"/>
    <property type="match status" value="1"/>
</dbReference>
<dbReference type="Gene3D" id="2.120.10.80">
    <property type="entry name" value="Kelch-type beta propeller"/>
    <property type="match status" value="2"/>
</dbReference>
<dbReference type="Gene3D" id="1.25.40.420">
    <property type="match status" value="1"/>
</dbReference>
<dbReference type="PANTHER" id="PTHR24412">
    <property type="entry name" value="KELCH PROTEIN"/>
    <property type="match status" value="1"/>
</dbReference>
<reference evidence="5" key="1">
    <citation type="submission" date="2020-04" db="EMBL/GenBank/DDBJ databases">
        <authorList>
            <person name="Alioto T."/>
            <person name="Alioto T."/>
            <person name="Gomez Garrido J."/>
        </authorList>
    </citation>
    <scope>NUCLEOTIDE SEQUENCE</scope>
    <source>
        <strain evidence="5">A484AB</strain>
    </source>
</reference>
<dbReference type="PROSITE" id="PS50097">
    <property type="entry name" value="BTB"/>
    <property type="match status" value="1"/>
</dbReference>
<dbReference type="Pfam" id="PF00651">
    <property type="entry name" value="BTB"/>
    <property type="match status" value="1"/>
</dbReference>
<dbReference type="SUPFAM" id="SSF54695">
    <property type="entry name" value="POZ domain"/>
    <property type="match status" value="1"/>
</dbReference>
<evidence type="ECO:0000313" key="6">
    <source>
        <dbReference type="Proteomes" id="UP001152795"/>
    </source>
</evidence>
<keyword evidence="6" id="KW-1185">Reference proteome</keyword>
<dbReference type="SMART" id="SM00612">
    <property type="entry name" value="Kelch"/>
    <property type="match status" value="6"/>
</dbReference>
<dbReference type="PRINTS" id="PR00501">
    <property type="entry name" value="KELCHREPEAT"/>
</dbReference>
<evidence type="ECO:0000313" key="5">
    <source>
        <dbReference type="EMBL" id="CAB4018818.1"/>
    </source>
</evidence>
<proteinExistence type="predicted"/>
<name>A0A6S7KEC8_PARCT</name>
<dbReference type="SMART" id="SM00225">
    <property type="entry name" value="BTB"/>
    <property type="match status" value="1"/>
</dbReference>
<evidence type="ECO:0000256" key="2">
    <source>
        <dbReference type="ARBA" id="ARBA00022441"/>
    </source>
</evidence>
<dbReference type="Gene3D" id="3.30.710.10">
    <property type="entry name" value="Potassium Channel Kv1.1, Chain A"/>
    <property type="match status" value="1"/>
</dbReference>
<dbReference type="SMART" id="SM00875">
    <property type="entry name" value="BACK"/>
    <property type="match status" value="1"/>
</dbReference>
<comment type="pathway">
    <text evidence="1">Protein modification; protein ubiquitination.</text>
</comment>
<sequence length="584" mass="65269">MARSYSPKLDKSTSRQPTYNYVDYTDVAHFRALGQSINCFRENDELCDVTLLVEGQKIRAHKIILAAASPYFKAMFTGGLSECNKTCISIHQMDGKSLQQIIQFFYTAKVDINQKNVQELLSTASLLQVQNVLDACCEFMRRQLTDENCLGIASFADQHACTQLLRDAETFARKHFVDVLQNEEFMSLTPRQLSRLIADDELNVLCEERVFEAVLAWIKHDPTNRCEFASEVLKEVRFSLLSIEFLLERVGIEDVIRCDKVCVGYLLNGLRTGFLNKDQNTRQRRPTSDHQVLYSVGGMSRREASKSGEKYDPKEGKWTPICSMSICRWGASMGSVGPYLYICGGSDDTSRLDTVERYDPYNDVWVHSEPMSSSRNGVGVCGGDGRVYAIGGFDGSMPLNTAEYYDTRGRYAKWIKISPMNQSRFGVGCCIMDSNVYAVGGSDGTNLRTVEKYDPDTNTWKLLAPMVTARKQVGVTALGGYIYAIGGCDHSTRFSSVERYDPSKDEWIEVCSMSVPRSGCGVAVLDGFIYAVGGYDGTSYLSSVERYDPLSNKWYNSASISQPRDCVAVCVGSLPPKKGYPKRT</sequence>
<dbReference type="InterPro" id="IPR015915">
    <property type="entry name" value="Kelch-typ_b-propeller"/>
</dbReference>
<dbReference type="PANTHER" id="PTHR24412:SF451">
    <property type="entry name" value="KELCH-LIKE PROTEIN 20"/>
    <property type="match status" value="1"/>
</dbReference>
<dbReference type="InterPro" id="IPR011043">
    <property type="entry name" value="Gal_Oxase/kelch_b-propeller"/>
</dbReference>
<dbReference type="OrthoDB" id="45365at2759"/>
<accession>A0A6S7KEC8</accession>
<dbReference type="AlphaFoldDB" id="A0A6S7KEC8"/>
<dbReference type="EMBL" id="CACRXK020010181">
    <property type="protein sequence ID" value="CAB4018818.1"/>
    <property type="molecule type" value="Genomic_DNA"/>
</dbReference>
<gene>
    <name evidence="5" type="ORF">PACLA_8A062140</name>
</gene>
<dbReference type="Pfam" id="PF07707">
    <property type="entry name" value="BACK"/>
    <property type="match status" value="1"/>
</dbReference>
<organism evidence="5 6">
    <name type="scientific">Paramuricea clavata</name>
    <name type="common">Red gorgonian</name>
    <name type="synonym">Violescent sea-whip</name>
    <dbReference type="NCBI Taxonomy" id="317549"/>
    <lineage>
        <taxon>Eukaryota</taxon>
        <taxon>Metazoa</taxon>
        <taxon>Cnidaria</taxon>
        <taxon>Anthozoa</taxon>
        <taxon>Octocorallia</taxon>
        <taxon>Malacalcyonacea</taxon>
        <taxon>Plexauridae</taxon>
        <taxon>Paramuricea</taxon>
    </lineage>
</organism>